<evidence type="ECO:0000313" key="1">
    <source>
        <dbReference type="EMBL" id="MEE6258172.1"/>
    </source>
</evidence>
<sequence>MDDAGNAERAVVIDGELHDLLVMLASYRNQSPLEAATELIEAEFERIEPGLLDDLRRPGAAIKRLYAATGRPVPAVFQETVRPEFGRAALLRELDETGELHRI</sequence>
<gene>
    <name evidence="1" type="ORF">V1633_06645</name>
</gene>
<reference evidence="1 2" key="1">
    <citation type="submission" date="2024-01" db="EMBL/GenBank/DDBJ databases">
        <title>Genome insights into Plantactinospora sonchi sp. nov.</title>
        <authorList>
            <person name="Wang L."/>
        </authorList>
    </citation>
    <scope>NUCLEOTIDE SEQUENCE [LARGE SCALE GENOMIC DNA]</scope>
    <source>
        <strain evidence="1 2">NEAU-QY2</strain>
    </source>
</reference>
<accession>A0ABU7RNV7</accession>
<keyword evidence="2" id="KW-1185">Reference proteome</keyword>
<dbReference type="EMBL" id="JAZGQK010000006">
    <property type="protein sequence ID" value="MEE6258172.1"/>
    <property type="molecule type" value="Genomic_DNA"/>
</dbReference>
<dbReference type="Proteomes" id="UP001332243">
    <property type="component" value="Unassembled WGS sequence"/>
</dbReference>
<comment type="caution">
    <text evidence="1">The sequence shown here is derived from an EMBL/GenBank/DDBJ whole genome shotgun (WGS) entry which is preliminary data.</text>
</comment>
<name>A0ABU7RNV7_9ACTN</name>
<organism evidence="1 2">
    <name type="scientific">Plantactinospora sonchi</name>
    <dbReference type="NCBI Taxonomy" id="1544735"/>
    <lineage>
        <taxon>Bacteria</taxon>
        <taxon>Bacillati</taxon>
        <taxon>Actinomycetota</taxon>
        <taxon>Actinomycetes</taxon>
        <taxon>Micromonosporales</taxon>
        <taxon>Micromonosporaceae</taxon>
        <taxon>Plantactinospora</taxon>
    </lineage>
</organism>
<dbReference type="RefSeq" id="WP_331213300.1">
    <property type="nucleotide sequence ID" value="NZ_JAZGQK010000006.1"/>
</dbReference>
<protein>
    <submittedName>
        <fullName evidence="1">Uncharacterized protein</fullName>
    </submittedName>
</protein>
<evidence type="ECO:0000313" key="2">
    <source>
        <dbReference type="Proteomes" id="UP001332243"/>
    </source>
</evidence>
<proteinExistence type="predicted"/>